<feature type="domain" description="Autophagy protein ATG17-like" evidence="8">
    <location>
        <begin position="43"/>
        <end position="445"/>
    </location>
</feature>
<dbReference type="GO" id="GO:0060090">
    <property type="term" value="F:molecular adaptor activity"/>
    <property type="evidence" value="ECO:0007669"/>
    <property type="project" value="TreeGrafter"/>
</dbReference>
<feature type="region of interest" description="Disordered" evidence="7">
    <location>
        <begin position="129"/>
        <end position="151"/>
    </location>
</feature>
<dbReference type="GO" id="GO:1990316">
    <property type="term" value="C:Atg1/ULK1 kinase complex"/>
    <property type="evidence" value="ECO:0007669"/>
    <property type="project" value="TreeGrafter"/>
</dbReference>
<name>A0A8H3FMD5_9LECA</name>
<dbReference type="PANTHER" id="PTHR28005">
    <property type="entry name" value="AUTOPHAGY-RELATED PROTEIN 17"/>
    <property type="match status" value="1"/>
</dbReference>
<keyword evidence="10" id="KW-1185">Reference proteome</keyword>
<comment type="caution">
    <text evidence="9">The sequence shown here is derived from an EMBL/GenBank/DDBJ whole genome shotgun (WGS) entry which is preliminary data.</text>
</comment>
<evidence type="ECO:0000259" key="8">
    <source>
        <dbReference type="Pfam" id="PF04108"/>
    </source>
</evidence>
<evidence type="ECO:0000256" key="7">
    <source>
        <dbReference type="SAM" id="MobiDB-lite"/>
    </source>
</evidence>
<feature type="compositionally biased region" description="Basic and acidic residues" evidence="7">
    <location>
        <begin position="129"/>
        <end position="141"/>
    </location>
</feature>
<dbReference type="GO" id="GO:0034727">
    <property type="term" value="P:piecemeal microautophagy of the nucleus"/>
    <property type="evidence" value="ECO:0007669"/>
    <property type="project" value="TreeGrafter"/>
</dbReference>
<evidence type="ECO:0000256" key="1">
    <source>
        <dbReference type="ARBA" id="ARBA00006259"/>
    </source>
</evidence>
<proteinExistence type="inferred from homology"/>
<reference evidence="9" key="1">
    <citation type="submission" date="2021-03" db="EMBL/GenBank/DDBJ databases">
        <authorList>
            <person name="Tagirdzhanova G."/>
        </authorList>
    </citation>
    <scope>NUCLEOTIDE SEQUENCE</scope>
</reference>
<evidence type="ECO:0000256" key="6">
    <source>
        <dbReference type="RuleBase" id="RU368080"/>
    </source>
</evidence>
<dbReference type="PANTHER" id="PTHR28005:SF1">
    <property type="entry name" value="AUTOPHAGY-RELATED PROTEIN 17"/>
    <property type="match status" value="1"/>
</dbReference>
<dbReference type="GO" id="GO:0000045">
    <property type="term" value="P:autophagosome assembly"/>
    <property type="evidence" value="ECO:0007669"/>
    <property type="project" value="TreeGrafter"/>
</dbReference>
<dbReference type="EMBL" id="CAJPDQ010000026">
    <property type="protein sequence ID" value="CAF9927184.1"/>
    <property type="molecule type" value="Genomic_DNA"/>
</dbReference>
<keyword evidence="3 6" id="KW-0963">Cytoplasm</keyword>
<sequence length="500" mass="56686">MSLQLNSDEASPASVASPPSLSTVVPYFITARRALLCWEQVSLAKTLVRSTKDAIESQFILNSRTTYIRNGCQAQLETIKKVDTHSVGTRDVIREQWDTLVARVDIARKRLEATAGFLRSIKVEEKLISKEPDEEDHKSDDSSDESDEEKVKSLYDFVEQTHANLCLGGIDTSMESIFGEITMFEKSIGILEKEAIEVNDMLEQSKKLSDVSNLTQGNFTQHVDLLQAMEQQAVEMANNLEGIVKQFDNCVLVMRHIEGGGAAVMEIAQETPAQVGLESAMGKPLEELTEGALRNLIIVIGKNHTQVDLVVAEIKAGLDKVQAISNQISLYSDRYKEEFQTVVKAFHLLEEVGNKLPTHITQGELHAIRWEEEISKIDKSLVDLESLRDHWMEFRQSYDYLLVEAGRQRDFERRAEKQRKDFVSKMDKMMEEEKDTRAKFNDDHGLWLPRTICSALSVEPPRYEMIKMENACESVPDISASVINRAIKRIQLQQEKQHAK</sequence>
<dbReference type="GO" id="GO:0034045">
    <property type="term" value="C:phagophore assembly site membrane"/>
    <property type="evidence" value="ECO:0007669"/>
    <property type="project" value="UniProtKB-SubCell"/>
</dbReference>
<evidence type="ECO:0000313" key="10">
    <source>
        <dbReference type="Proteomes" id="UP000664169"/>
    </source>
</evidence>
<evidence type="ECO:0000256" key="2">
    <source>
        <dbReference type="ARBA" id="ARBA00013806"/>
    </source>
</evidence>
<dbReference type="OrthoDB" id="1937984at2759"/>
<comment type="subcellular location">
    <subcellularLocation>
        <location evidence="6">Cytoplasm</location>
    </subcellularLocation>
    <subcellularLocation>
        <location evidence="6">Preautophagosomal structure membrane</location>
        <topology evidence="6">Peripheral membrane protein</topology>
    </subcellularLocation>
</comment>
<comment type="function">
    <text evidence="6">Autophagy-specific protein that functions in response to autophagy-inducing signals as a scaffold to recruit other ATG proteins to organize preautophagosomal structure (PAS) formation. Modulates the timing and magnitude of the autophagy response, such as the size of the sequestering vesicles. Plays particularly a role in pexophagy and nucleophagy.</text>
</comment>
<dbReference type="InterPro" id="IPR045326">
    <property type="entry name" value="ATG17-like_dom"/>
</dbReference>
<dbReference type="AlphaFoldDB" id="A0A8H3FMD5"/>
<keyword evidence="5" id="KW-0472">Membrane</keyword>
<evidence type="ECO:0000256" key="5">
    <source>
        <dbReference type="ARBA" id="ARBA00023136"/>
    </source>
</evidence>
<dbReference type="Pfam" id="PF04108">
    <property type="entry name" value="ATG17_like"/>
    <property type="match status" value="1"/>
</dbReference>
<dbReference type="GO" id="GO:0030295">
    <property type="term" value="F:protein kinase activator activity"/>
    <property type="evidence" value="ECO:0007669"/>
    <property type="project" value="TreeGrafter"/>
</dbReference>
<evidence type="ECO:0000256" key="3">
    <source>
        <dbReference type="ARBA" id="ARBA00022490"/>
    </source>
</evidence>
<dbReference type="Proteomes" id="UP000664169">
    <property type="component" value="Unassembled WGS sequence"/>
</dbReference>
<evidence type="ECO:0000313" key="9">
    <source>
        <dbReference type="EMBL" id="CAF9927184.1"/>
    </source>
</evidence>
<comment type="similarity">
    <text evidence="1 6">Belongs to the ATG17 family.</text>
</comment>
<protein>
    <recommendedName>
        <fullName evidence="2 6">Autophagy-related protein 17</fullName>
    </recommendedName>
</protein>
<organism evidence="9 10">
    <name type="scientific">Gomphillus americanus</name>
    <dbReference type="NCBI Taxonomy" id="1940652"/>
    <lineage>
        <taxon>Eukaryota</taxon>
        <taxon>Fungi</taxon>
        <taxon>Dikarya</taxon>
        <taxon>Ascomycota</taxon>
        <taxon>Pezizomycotina</taxon>
        <taxon>Lecanoromycetes</taxon>
        <taxon>OSLEUM clade</taxon>
        <taxon>Ostropomycetidae</taxon>
        <taxon>Ostropales</taxon>
        <taxon>Graphidaceae</taxon>
        <taxon>Gomphilloideae</taxon>
        <taxon>Gomphillus</taxon>
    </lineage>
</organism>
<evidence type="ECO:0000256" key="4">
    <source>
        <dbReference type="ARBA" id="ARBA00023006"/>
    </source>
</evidence>
<dbReference type="InterPro" id="IPR007240">
    <property type="entry name" value="Atg17"/>
</dbReference>
<keyword evidence="4 6" id="KW-0072">Autophagy</keyword>
<gene>
    <name evidence="9" type="ORF">GOMPHAMPRED_004340</name>
</gene>
<accession>A0A8H3FMD5</accession>
<dbReference type="GO" id="GO:0000422">
    <property type="term" value="P:autophagy of mitochondrion"/>
    <property type="evidence" value="ECO:0007669"/>
    <property type="project" value="TreeGrafter"/>
</dbReference>